<sequence>MANFQIPARNTRSTFADMRGHHVALRVSDFAKAKAWYTEKLDFRVVHQWPYADEELAYLAPPNDDNFMIELLAGGDPLPIAAPSYTDLGDSLRHAGYHHFCINVADMDKTVAELKARGVTIVTEPFKLDAISRKLAFFADPFGNLIELAEVVD</sequence>
<comment type="caution">
    <text evidence="3">The sequence shown here is derived from an EMBL/GenBank/DDBJ whole genome shotgun (WGS) entry which is preliminary data.</text>
</comment>
<keyword evidence="1" id="KW-0479">Metal-binding</keyword>
<dbReference type="EC" id="4.4.1.5" evidence="3"/>
<dbReference type="GO" id="GO:0046491">
    <property type="term" value="P:L-methylmalonyl-CoA metabolic process"/>
    <property type="evidence" value="ECO:0007669"/>
    <property type="project" value="TreeGrafter"/>
</dbReference>
<proteinExistence type="predicted"/>
<dbReference type="GO" id="GO:0004493">
    <property type="term" value="F:methylmalonyl-CoA epimerase activity"/>
    <property type="evidence" value="ECO:0007669"/>
    <property type="project" value="TreeGrafter"/>
</dbReference>
<dbReference type="PANTHER" id="PTHR43048:SF3">
    <property type="entry name" value="METHYLMALONYL-COA EPIMERASE, MITOCHONDRIAL"/>
    <property type="match status" value="1"/>
</dbReference>
<feature type="domain" description="VOC" evidence="2">
    <location>
        <begin position="19"/>
        <end position="151"/>
    </location>
</feature>
<protein>
    <submittedName>
        <fullName evidence="3">Lactoylglutathione lyase/glyoxylase I family protein</fullName>
        <ecNumber evidence="3">4.4.1.5</ecNumber>
    </submittedName>
</protein>
<dbReference type="InterPro" id="IPR037523">
    <property type="entry name" value="VOC_core"/>
</dbReference>
<dbReference type="Pfam" id="PF00903">
    <property type="entry name" value="Glyoxalase"/>
    <property type="match status" value="1"/>
</dbReference>
<organism evidence="3 4">
    <name type="scientific">Mesorhizobium sangaii</name>
    <dbReference type="NCBI Taxonomy" id="505389"/>
    <lineage>
        <taxon>Bacteria</taxon>
        <taxon>Pseudomonadati</taxon>
        <taxon>Pseudomonadota</taxon>
        <taxon>Alphaproteobacteria</taxon>
        <taxon>Hyphomicrobiales</taxon>
        <taxon>Phyllobacteriaceae</taxon>
        <taxon>Mesorhizobium</taxon>
    </lineage>
</organism>
<dbReference type="EMBL" id="JACHEF010000001">
    <property type="protein sequence ID" value="MBB6407771.1"/>
    <property type="molecule type" value="Genomic_DNA"/>
</dbReference>
<evidence type="ECO:0000313" key="4">
    <source>
        <dbReference type="Proteomes" id="UP000556329"/>
    </source>
</evidence>
<evidence type="ECO:0000259" key="2">
    <source>
        <dbReference type="PROSITE" id="PS51819"/>
    </source>
</evidence>
<dbReference type="PANTHER" id="PTHR43048">
    <property type="entry name" value="METHYLMALONYL-COA EPIMERASE"/>
    <property type="match status" value="1"/>
</dbReference>
<dbReference type="InterPro" id="IPR004360">
    <property type="entry name" value="Glyas_Fos-R_dOase_dom"/>
</dbReference>
<dbReference type="Proteomes" id="UP000556329">
    <property type="component" value="Unassembled WGS sequence"/>
</dbReference>
<name>A0A841P2H1_9HYPH</name>
<evidence type="ECO:0000313" key="3">
    <source>
        <dbReference type="EMBL" id="MBB6407771.1"/>
    </source>
</evidence>
<keyword evidence="4" id="KW-1185">Reference proteome</keyword>
<dbReference type="InterPro" id="IPR029068">
    <property type="entry name" value="Glyas_Bleomycin-R_OHBP_Dase"/>
</dbReference>
<keyword evidence="3" id="KW-0456">Lyase</keyword>
<dbReference type="AlphaFoldDB" id="A0A841P2H1"/>
<dbReference type="Gene3D" id="3.10.180.10">
    <property type="entry name" value="2,3-Dihydroxybiphenyl 1,2-Dioxygenase, domain 1"/>
    <property type="match status" value="1"/>
</dbReference>
<dbReference type="SUPFAM" id="SSF54593">
    <property type="entry name" value="Glyoxalase/Bleomycin resistance protein/Dihydroxybiphenyl dioxygenase"/>
    <property type="match status" value="1"/>
</dbReference>
<reference evidence="3 4" key="1">
    <citation type="submission" date="2020-08" db="EMBL/GenBank/DDBJ databases">
        <title>Genomic Encyclopedia of Type Strains, Phase IV (KMG-IV): sequencing the most valuable type-strain genomes for metagenomic binning, comparative biology and taxonomic classification.</title>
        <authorList>
            <person name="Goeker M."/>
        </authorList>
    </citation>
    <scope>NUCLEOTIDE SEQUENCE [LARGE SCALE GENOMIC DNA]</scope>
    <source>
        <strain evidence="3 4">DSM 100039</strain>
    </source>
</reference>
<dbReference type="GO" id="GO:0046872">
    <property type="term" value="F:metal ion binding"/>
    <property type="evidence" value="ECO:0007669"/>
    <property type="project" value="UniProtKB-KW"/>
</dbReference>
<dbReference type="GO" id="GO:0004462">
    <property type="term" value="F:lactoylglutathione lyase activity"/>
    <property type="evidence" value="ECO:0007669"/>
    <property type="project" value="UniProtKB-EC"/>
</dbReference>
<dbReference type="PROSITE" id="PS51819">
    <property type="entry name" value="VOC"/>
    <property type="match status" value="1"/>
</dbReference>
<dbReference type="InterPro" id="IPR051785">
    <property type="entry name" value="MMCE/EMCE_epimerase"/>
</dbReference>
<dbReference type="RefSeq" id="WP_184870942.1">
    <property type="nucleotide sequence ID" value="NZ_JACHEF010000001.1"/>
</dbReference>
<gene>
    <name evidence="3" type="ORF">HNQ71_000415</name>
</gene>
<evidence type="ECO:0000256" key="1">
    <source>
        <dbReference type="ARBA" id="ARBA00022723"/>
    </source>
</evidence>
<accession>A0A841P2H1</accession>